<dbReference type="InterPro" id="IPR035418">
    <property type="entry name" value="AraC-bd_2"/>
</dbReference>
<dbReference type="SMART" id="SM00342">
    <property type="entry name" value="HTH_ARAC"/>
    <property type="match status" value="1"/>
</dbReference>
<keyword evidence="3" id="KW-0804">Transcription</keyword>
<dbReference type="PANTHER" id="PTHR46796:SF12">
    <property type="entry name" value="HTH-TYPE DNA-BINDING TRANSCRIPTIONAL ACTIVATOR EUTR"/>
    <property type="match status" value="1"/>
</dbReference>
<keyword evidence="1" id="KW-0805">Transcription regulation</keyword>
<dbReference type="GO" id="GO:0043565">
    <property type="term" value="F:sequence-specific DNA binding"/>
    <property type="evidence" value="ECO:0007669"/>
    <property type="project" value="InterPro"/>
</dbReference>
<dbReference type="Gene3D" id="1.10.10.60">
    <property type="entry name" value="Homeodomain-like"/>
    <property type="match status" value="1"/>
</dbReference>
<dbReference type="Pfam" id="PF12833">
    <property type="entry name" value="HTH_18"/>
    <property type="match status" value="1"/>
</dbReference>
<organism evidence="5 6">
    <name type="scientific">Amycolatopsis endophytica</name>
    <dbReference type="NCBI Taxonomy" id="860233"/>
    <lineage>
        <taxon>Bacteria</taxon>
        <taxon>Bacillati</taxon>
        <taxon>Actinomycetota</taxon>
        <taxon>Actinomycetes</taxon>
        <taxon>Pseudonocardiales</taxon>
        <taxon>Pseudonocardiaceae</taxon>
        <taxon>Amycolatopsis</taxon>
    </lineage>
</organism>
<dbReference type="Pfam" id="PF14525">
    <property type="entry name" value="AraC_binding_2"/>
    <property type="match status" value="1"/>
</dbReference>
<evidence type="ECO:0000259" key="4">
    <source>
        <dbReference type="PROSITE" id="PS01124"/>
    </source>
</evidence>
<sequence length="317" mass="35577">MSGFHFAYIRTADPELAVRAAEPVLGPHELLPEGGPGDMDLRMHRHHGTQLTSATVTYGRDVVVRLTVPRDAYATTTVLSGRCVLRVGTAYLEAGPGDVVTASPGQSFGFQASADCYLKLVRIAQRAMHDRLTRITGVRPDTPIRFGPAVAELTGRSQPLITSAERFFGRSKSRFARHSDDIFVDWLLRHQPHEYSEVIGRRAVPEVEPLVSEFAKVLMHAADPAKELSVSELAMAAGVSEQDLVHAFRHYEGCPPFEYRRGLRLDCARRLLVAGELPRTTVEQAARRCGFRDSEQFRIWYCRRFRETPLDTLYRTE</sequence>
<accession>A0A853AZR0</accession>
<evidence type="ECO:0000256" key="1">
    <source>
        <dbReference type="ARBA" id="ARBA00023015"/>
    </source>
</evidence>
<reference evidence="5 6" key="1">
    <citation type="submission" date="2020-07" db="EMBL/GenBank/DDBJ databases">
        <title>Sequencing the genomes of 1000 actinobacteria strains.</title>
        <authorList>
            <person name="Klenk H.-P."/>
        </authorList>
    </citation>
    <scope>NUCLEOTIDE SEQUENCE [LARGE SCALE GENOMIC DNA]</scope>
    <source>
        <strain evidence="5 6">DSM 104006</strain>
    </source>
</reference>
<evidence type="ECO:0000256" key="3">
    <source>
        <dbReference type="ARBA" id="ARBA00023163"/>
    </source>
</evidence>
<dbReference type="EMBL" id="JACCFK010000001">
    <property type="protein sequence ID" value="NYI88084.1"/>
    <property type="molecule type" value="Genomic_DNA"/>
</dbReference>
<dbReference type="Gene3D" id="2.60.120.10">
    <property type="entry name" value="Jelly Rolls"/>
    <property type="match status" value="1"/>
</dbReference>
<dbReference type="GO" id="GO:0003700">
    <property type="term" value="F:DNA-binding transcription factor activity"/>
    <property type="evidence" value="ECO:0007669"/>
    <property type="project" value="InterPro"/>
</dbReference>
<dbReference type="Proteomes" id="UP000549616">
    <property type="component" value="Unassembled WGS sequence"/>
</dbReference>
<name>A0A853AZR0_9PSEU</name>
<evidence type="ECO:0000313" key="5">
    <source>
        <dbReference type="EMBL" id="NYI88084.1"/>
    </source>
</evidence>
<dbReference type="SUPFAM" id="SSF46689">
    <property type="entry name" value="Homeodomain-like"/>
    <property type="match status" value="2"/>
</dbReference>
<feature type="domain" description="HTH araC/xylS-type" evidence="4">
    <location>
        <begin position="223"/>
        <end position="315"/>
    </location>
</feature>
<dbReference type="InterPro" id="IPR014710">
    <property type="entry name" value="RmlC-like_jellyroll"/>
</dbReference>
<protein>
    <submittedName>
        <fullName evidence="5">AraC-like DNA-binding protein</fullName>
    </submittedName>
</protein>
<dbReference type="AlphaFoldDB" id="A0A853AZR0"/>
<gene>
    <name evidence="5" type="ORF">HNR02_001407</name>
</gene>
<dbReference type="PANTHER" id="PTHR46796">
    <property type="entry name" value="HTH-TYPE TRANSCRIPTIONAL ACTIVATOR RHAS-RELATED"/>
    <property type="match status" value="1"/>
</dbReference>
<dbReference type="InterPro" id="IPR009057">
    <property type="entry name" value="Homeodomain-like_sf"/>
</dbReference>
<dbReference type="InterPro" id="IPR011051">
    <property type="entry name" value="RmlC_Cupin_sf"/>
</dbReference>
<dbReference type="InterPro" id="IPR018060">
    <property type="entry name" value="HTH_AraC"/>
</dbReference>
<dbReference type="PROSITE" id="PS01124">
    <property type="entry name" value="HTH_ARAC_FAMILY_2"/>
    <property type="match status" value="1"/>
</dbReference>
<dbReference type="InterPro" id="IPR050204">
    <property type="entry name" value="AraC_XylS_family_regulators"/>
</dbReference>
<evidence type="ECO:0000256" key="2">
    <source>
        <dbReference type="ARBA" id="ARBA00023125"/>
    </source>
</evidence>
<dbReference type="RefSeq" id="WP_179772377.1">
    <property type="nucleotide sequence ID" value="NZ_JACCFK010000001.1"/>
</dbReference>
<keyword evidence="6" id="KW-1185">Reference proteome</keyword>
<comment type="caution">
    <text evidence="5">The sequence shown here is derived from an EMBL/GenBank/DDBJ whole genome shotgun (WGS) entry which is preliminary data.</text>
</comment>
<keyword evidence="2 5" id="KW-0238">DNA-binding</keyword>
<evidence type="ECO:0000313" key="6">
    <source>
        <dbReference type="Proteomes" id="UP000549616"/>
    </source>
</evidence>
<proteinExistence type="predicted"/>
<dbReference type="SUPFAM" id="SSF51182">
    <property type="entry name" value="RmlC-like cupins"/>
    <property type="match status" value="1"/>
</dbReference>